<keyword evidence="1" id="KW-1133">Transmembrane helix</keyword>
<keyword evidence="3" id="KW-1185">Reference proteome</keyword>
<dbReference type="Pfam" id="PF09946">
    <property type="entry name" value="DUF2178"/>
    <property type="match status" value="1"/>
</dbReference>
<keyword evidence="1" id="KW-0472">Membrane</keyword>
<evidence type="ECO:0000313" key="2">
    <source>
        <dbReference type="EMBL" id="ASJ05867.1"/>
    </source>
</evidence>
<evidence type="ECO:0000313" key="3">
    <source>
        <dbReference type="Proteomes" id="UP000197418"/>
    </source>
</evidence>
<feature type="transmembrane region" description="Helical" evidence="1">
    <location>
        <begin position="101"/>
        <end position="118"/>
    </location>
</feature>
<keyword evidence="1" id="KW-0812">Transmembrane</keyword>
<dbReference type="Proteomes" id="UP000197418">
    <property type="component" value="Chromosome"/>
</dbReference>
<accession>A0A218P521</accession>
<dbReference type="KEGG" id="tpaf:A3L08_00215"/>
<dbReference type="RefSeq" id="WP_157721563.1">
    <property type="nucleotide sequence ID" value="NZ_CP015102.1"/>
</dbReference>
<name>A0A218P521_9EURY</name>
<feature type="transmembrane region" description="Helical" evidence="1">
    <location>
        <begin position="7"/>
        <end position="25"/>
    </location>
</feature>
<dbReference type="EMBL" id="CP015102">
    <property type="protein sequence ID" value="ASJ05867.1"/>
    <property type="molecule type" value="Genomic_DNA"/>
</dbReference>
<evidence type="ECO:0000256" key="1">
    <source>
        <dbReference type="SAM" id="Phobius"/>
    </source>
</evidence>
<evidence type="ECO:0008006" key="4">
    <source>
        <dbReference type="Google" id="ProtNLM"/>
    </source>
</evidence>
<gene>
    <name evidence="2" type="ORF">A3L08_00215</name>
</gene>
<dbReference type="OrthoDB" id="101256at2157"/>
<dbReference type="GeneID" id="33314647"/>
<dbReference type="InterPro" id="IPR019235">
    <property type="entry name" value="DUF2178_TM"/>
</dbReference>
<proteinExistence type="predicted"/>
<feature type="transmembrane region" description="Helical" evidence="1">
    <location>
        <begin position="72"/>
        <end position="89"/>
    </location>
</feature>
<sequence length="126" mass="13984">MERWKLIGYVIPATTASLLAVALWMGNAPLAFGVLAGAIGVMLLYSEWLRGRGEVLSDERTLRIEEMASKRTLQVLILVIAFLVVGLSIFSERDPGLRSAYYLSLGLMVLISALKVSLKRHYSRVM</sequence>
<dbReference type="AlphaFoldDB" id="A0A218P521"/>
<protein>
    <recommendedName>
        <fullName evidence="4">DUF2178 domain-containing protein</fullName>
    </recommendedName>
</protein>
<reference evidence="2 3" key="1">
    <citation type="submission" date="2016-04" db="EMBL/GenBank/DDBJ databases">
        <title>Complete genome sequence of Thermococcus pacificus type strain P4.</title>
        <authorList>
            <person name="Oger P.M."/>
        </authorList>
    </citation>
    <scope>NUCLEOTIDE SEQUENCE [LARGE SCALE GENOMIC DNA]</scope>
    <source>
        <strain evidence="2 3">P-4</strain>
    </source>
</reference>
<feature type="transmembrane region" description="Helical" evidence="1">
    <location>
        <begin position="31"/>
        <end position="51"/>
    </location>
</feature>
<organism evidence="2 3">
    <name type="scientific">Thermococcus pacificus</name>
    <dbReference type="NCBI Taxonomy" id="71998"/>
    <lineage>
        <taxon>Archaea</taxon>
        <taxon>Methanobacteriati</taxon>
        <taxon>Methanobacteriota</taxon>
        <taxon>Thermococci</taxon>
        <taxon>Thermococcales</taxon>
        <taxon>Thermococcaceae</taxon>
        <taxon>Thermococcus</taxon>
    </lineage>
</organism>